<dbReference type="OrthoDB" id="9804072at2"/>
<feature type="modified residue" description="N6-(pyridoxal phosphate)lysine" evidence="2 3">
    <location>
        <position position="35"/>
    </location>
</feature>
<dbReference type="PANTHER" id="PTHR10146">
    <property type="entry name" value="PROLINE SYNTHETASE CO-TRANSCRIBED BACTERIAL HOMOLOG PROTEIN"/>
    <property type="match status" value="1"/>
</dbReference>
<name>A0A6A8D9B6_9BACI</name>
<proteinExistence type="inferred from homology"/>
<dbReference type="PANTHER" id="PTHR10146:SF14">
    <property type="entry name" value="PYRIDOXAL PHOSPHATE HOMEOSTASIS PROTEIN"/>
    <property type="match status" value="1"/>
</dbReference>
<dbReference type="CDD" id="cd00635">
    <property type="entry name" value="PLPDE_III_YBL036c_like"/>
    <property type="match status" value="1"/>
</dbReference>
<dbReference type="Pfam" id="PF01168">
    <property type="entry name" value="Ala_racemase_N"/>
    <property type="match status" value="1"/>
</dbReference>
<evidence type="ECO:0000256" key="1">
    <source>
        <dbReference type="ARBA" id="ARBA00022898"/>
    </source>
</evidence>
<sequence>MSVLANVEEIHSNIRQACEKVNRNVEDITVIAVTKYVTIKRAEEVIEAGVHHLGENRLEGLLDKYATIKNQVNWHFIGSLQSRKVKDLIDKVDFVHSLDRKSLAKEINKRANRTIPCFVQVNISGEETKHGLDPKDVPDFIDELVNYSNVKVVGLMAMAPHVDDEQMIRDNFKRLRVLRDEIMNKWLKHAPCSYLSMGMSNDYVIAIEEGATHIRVGSRLVGSSD</sequence>
<evidence type="ECO:0000256" key="2">
    <source>
        <dbReference type="HAMAP-Rule" id="MF_02087"/>
    </source>
</evidence>
<reference evidence="6" key="1">
    <citation type="submission" date="2019-11" db="EMBL/GenBank/DDBJ databases">
        <authorList>
            <person name="Li J."/>
        </authorList>
    </citation>
    <scope>NUCLEOTIDE SEQUENCE</scope>
    <source>
        <strain evidence="6">B6B</strain>
    </source>
</reference>
<dbReference type="InterPro" id="IPR001608">
    <property type="entry name" value="Ala_racemase_N"/>
</dbReference>
<comment type="similarity">
    <text evidence="2 4">Belongs to the pyridoxal phosphate-binding protein YggS/PROSC family.</text>
</comment>
<dbReference type="RefSeq" id="WP_153735836.1">
    <property type="nucleotide sequence ID" value="NZ_WJNG01000004.1"/>
</dbReference>
<evidence type="ECO:0000256" key="4">
    <source>
        <dbReference type="RuleBase" id="RU004514"/>
    </source>
</evidence>
<accession>A0A6A8D9B6</accession>
<feature type="domain" description="Alanine racemase N-terminal" evidence="5">
    <location>
        <begin position="7"/>
        <end position="224"/>
    </location>
</feature>
<keyword evidence="1 2" id="KW-0663">Pyridoxal phosphate</keyword>
<dbReference type="SUPFAM" id="SSF51419">
    <property type="entry name" value="PLP-binding barrel"/>
    <property type="match status" value="1"/>
</dbReference>
<dbReference type="PIRSF" id="PIRSF004848">
    <property type="entry name" value="YBL036c_PLPDEIII"/>
    <property type="match status" value="1"/>
</dbReference>
<keyword evidence="7" id="KW-1185">Reference proteome</keyword>
<dbReference type="HAMAP" id="MF_02087">
    <property type="entry name" value="PLP_homeostasis"/>
    <property type="match status" value="1"/>
</dbReference>
<dbReference type="PROSITE" id="PS01211">
    <property type="entry name" value="UPF0001"/>
    <property type="match status" value="1"/>
</dbReference>
<dbReference type="InterPro" id="IPR029066">
    <property type="entry name" value="PLP-binding_barrel"/>
</dbReference>
<comment type="caution">
    <text evidence="6">The sequence shown here is derived from an EMBL/GenBank/DDBJ whole genome shotgun (WGS) entry which is preliminary data.</text>
</comment>
<dbReference type="GO" id="GO:0030170">
    <property type="term" value="F:pyridoxal phosphate binding"/>
    <property type="evidence" value="ECO:0007669"/>
    <property type="project" value="UniProtKB-UniRule"/>
</dbReference>
<dbReference type="EMBL" id="WJNG01000004">
    <property type="protein sequence ID" value="MRH42178.1"/>
    <property type="molecule type" value="Genomic_DNA"/>
</dbReference>
<dbReference type="FunFam" id="3.20.20.10:FF:000011">
    <property type="entry name" value="Pyridoxal phosphate homeostasis protein"/>
    <property type="match status" value="1"/>
</dbReference>
<gene>
    <name evidence="6" type="ORF">GH741_05740</name>
</gene>
<comment type="cofactor">
    <cofactor evidence="3">
        <name>pyridoxal 5'-phosphate</name>
        <dbReference type="ChEBI" id="CHEBI:597326"/>
    </cofactor>
</comment>
<evidence type="ECO:0000256" key="3">
    <source>
        <dbReference type="PIRSR" id="PIRSR004848-1"/>
    </source>
</evidence>
<organism evidence="6 7">
    <name type="scientific">Aquibacillus halophilus</name>
    <dbReference type="NCBI Taxonomy" id="930132"/>
    <lineage>
        <taxon>Bacteria</taxon>
        <taxon>Bacillati</taxon>
        <taxon>Bacillota</taxon>
        <taxon>Bacilli</taxon>
        <taxon>Bacillales</taxon>
        <taxon>Bacillaceae</taxon>
        <taxon>Aquibacillus</taxon>
    </lineage>
</organism>
<dbReference type="Proteomes" id="UP000799092">
    <property type="component" value="Unassembled WGS sequence"/>
</dbReference>
<dbReference type="Gene3D" id="3.20.20.10">
    <property type="entry name" value="Alanine racemase"/>
    <property type="match status" value="1"/>
</dbReference>
<dbReference type="NCBIfam" id="TIGR00044">
    <property type="entry name" value="YggS family pyridoxal phosphate-dependent enzyme"/>
    <property type="match status" value="1"/>
</dbReference>
<protein>
    <recommendedName>
        <fullName evidence="2">Pyridoxal phosphate homeostasis protein</fullName>
        <shortName evidence="2">PLP homeostasis protein</shortName>
    </recommendedName>
</protein>
<evidence type="ECO:0000259" key="5">
    <source>
        <dbReference type="Pfam" id="PF01168"/>
    </source>
</evidence>
<evidence type="ECO:0000313" key="6">
    <source>
        <dbReference type="EMBL" id="MRH42178.1"/>
    </source>
</evidence>
<dbReference type="InterPro" id="IPR011078">
    <property type="entry name" value="PyrdxlP_homeostasis"/>
</dbReference>
<evidence type="ECO:0000313" key="7">
    <source>
        <dbReference type="Proteomes" id="UP000799092"/>
    </source>
</evidence>
<dbReference type="AlphaFoldDB" id="A0A6A8D9B6"/>
<comment type="function">
    <text evidence="2">Pyridoxal 5'-phosphate (PLP)-binding protein, which is involved in PLP homeostasis.</text>
</comment>